<evidence type="ECO:0000313" key="3">
    <source>
        <dbReference type="Proteomes" id="UP001235939"/>
    </source>
</evidence>
<name>A0ABY6KLM8_9ARAC</name>
<reference evidence="2 3" key="1">
    <citation type="submission" date="2022-01" db="EMBL/GenBank/DDBJ databases">
        <title>A chromosomal length assembly of Cordylochernes scorpioides.</title>
        <authorList>
            <person name="Zeh D."/>
            <person name="Zeh J."/>
        </authorList>
    </citation>
    <scope>NUCLEOTIDE SEQUENCE [LARGE SCALE GENOMIC DNA]</scope>
    <source>
        <strain evidence="2">IN4F17</strain>
        <tissue evidence="2">Whole Body</tissue>
    </source>
</reference>
<sequence>MLASPMKTIIVGNCCGASIIPSVNKQEDLDARGCPDLLATGAARGAHPAPLTDHPEGDGRLRLPGALALRRDPAGQHPLRLGLRLRAIQARAARGSPGPRSGYPAARRPDPCGEPGLQSERRPEGEGQPGQVLEVYSTS</sequence>
<feature type="region of interest" description="Disordered" evidence="1">
    <location>
        <begin position="40"/>
        <end position="60"/>
    </location>
</feature>
<dbReference type="EMBL" id="CP092869">
    <property type="protein sequence ID" value="UYV69771.1"/>
    <property type="molecule type" value="Genomic_DNA"/>
</dbReference>
<evidence type="ECO:0000256" key="1">
    <source>
        <dbReference type="SAM" id="MobiDB-lite"/>
    </source>
</evidence>
<organism evidence="2 3">
    <name type="scientific">Cordylochernes scorpioides</name>
    <dbReference type="NCBI Taxonomy" id="51811"/>
    <lineage>
        <taxon>Eukaryota</taxon>
        <taxon>Metazoa</taxon>
        <taxon>Ecdysozoa</taxon>
        <taxon>Arthropoda</taxon>
        <taxon>Chelicerata</taxon>
        <taxon>Arachnida</taxon>
        <taxon>Pseudoscorpiones</taxon>
        <taxon>Cheliferoidea</taxon>
        <taxon>Chernetidae</taxon>
        <taxon>Cordylochernes</taxon>
    </lineage>
</organism>
<dbReference type="Proteomes" id="UP001235939">
    <property type="component" value="Chromosome 07"/>
</dbReference>
<gene>
    <name evidence="2" type="ORF">LAZ67_7000694</name>
</gene>
<evidence type="ECO:0000313" key="2">
    <source>
        <dbReference type="EMBL" id="UYV69771.1"/>
    </source>
</evidence>
<feature type="region of interest" description="Disordered" evidence="1">
    <location>
        <begin position="90"/>
        <end position="139"/>
    </location>
</feature>
<accession>A0ABY6KLM8</accession>
<keyword evidence="3" id="KW-1185">Reference proteome</keyword>
<protein>
    <submittedName>
        <fullName evidence="2">Uncharacterized protein</fullName>
    </submittedName>
</protein>
<proteinExistence type="predicted"/>